<feature type="transmembrane region" description="Helical" evidence="6">
    <location>
        <begin position="563"/>
        <end position="580"/>
    </location>
</feature>
<feature type="domain" description="Cytochrome C biogenesis protein transmembrane" evidence="8">
    <location>
        <begin position="311"/>
        <end position="522"/>
    </location>
</feature>
<dbReference type="InterPro" id="IPR036249">
    <property type="entry name" value="Thioredoxin-like_sf"/>
</dbReference>
<evidence type="ECO:0000256" key="3">
    <source>
        <dbReference type="ARBA" id="ARBA00022748"/>
    </source>
</evidence>
<feature type="transmembrane region" description="Helical" evidence="6">
    <location>
        <begin position="533"/>
        <end position="551"/>
    </location>
</feature>
<gene>
    <name evidence="10" type="ORF">EBB59_07975</name>
</gene>
<dbReference type="AlphaFoldDB" id="A0A3M2HYG9"/>
<dbReference type="Pfam" id="PF11412">
    <property type="entry name" value="DsbD_N"/>
    <property type="match status" value="1"/>
</dbReference>
<dbReference type="GO" id="GO:0015035">
    <property type="term" value="F:protein-disulfide reductase activity"/>
    <property type="evidence" value="ECO:0007669"/>
    <property type="project" value="TreeGrafter"/>
</dbReference>
<comment type="caution">
    <text evidence="10">The sequence shown here is derived from an EMBL/GenBank/DDBJ whole genome shotgun (WGS) entry which is preliminary data.</text>
</comment>
<sequence length="705" mass="75109">MTGIGKPSAAIRRALWRSLLWLAALLTLSLPAHAQVRASLVAADGSARAGQPFVVALKLEHAPRWHTFWRNAGTGLPTRIEWSLPAGWRAGGIEWPTPTLIRDKQGMVSGHGYADTTYLAVSLMPPKDLGPGEVVTLGARADWLMCDVECIPGKQLLSLMVPVSDEPPAPNMEVREALKRRSMPADATGWTLAASRDSARVTLHAAAPGGEMKDLHFFPLDDFIAYKQPQTSASRANRALLKIAVDPEETPPAQARLRGVLAYTDVAGAYRGVQVDVPFQAPAAATRAAGTGALAAGGGENAGPAGLTATLLVFALLGGLILNLMPCVFPVLGLKVVGFVEQAGRARRKVMLHALSFTTGVLLSFWALAGVLAVLRASGRELGWGFQLQSAPFVFSLAVLLLVFALNLGGLLEIGVRATSVGSRLQLKQGVAGSFFSGVLATVVATPCSAPFLAPALGAALTLPVAQSFVLFTLIALGLSLPYLLLSAFPQLVALLPRPGRWMESFKQAMAFPLYATAGYLLWVLAGQLEEPALLNAILALVLVALAAWIYGRFGFAGRRGGLAVALAAATFAGALWLGWPRAAKPEAVAWEPWSVERVAELQAEGRGIYVDFTARWCATCQVNKKVVFASRDVTDYFRRHDIVALKADWTNNDPAITAELAKWNRSAVPFNLVYRPGDVRPLPLPELLTPAIVLDAFEQGDASP</sequence>
<dbReference type="Proteomes" id="UP000275012">
    <property type="component" value="Unassembled WGS sequence"/>
</dbReference>
<dbReference type="GO" id="GO:0016020">
    <property type="term" value="C:membrane"/>
    <property type="evidence" value="ECO:0007669"/>
    <property type="project" value="UniProtKB-SubCell"/>
</dbReference>
<evidence type="ECO:0000256" key="6">
    <source>
        <dbReference type="SAM" id="Phobius"/>
    </source>
</evidence>
<comment type="subcellular location">
    <subcellularLocation>
        <location evidence="1">Membrane</location>
        <topology evidence="1">Multi-pass membrane protein</topology>
    </subcellularLocation>
</comment>
<evidence type="ECO:0000313" key="11">
    <source>
        <dbReference type="Proteomes" id="UP000275012"/>
    </source>
</evidence>
<accession>A0A3M2HYG9</accession>
<feature type="transmembrane region" description="Helical" evidence="6">
    <location>
        <begin position="393"/>
        <end position="414"/>
    </location>
</feature>
<evidence type="ECO:0000259" key="8">
    <source>
        <dbReference type="Pfam" id="PF02683"/>
    </source>
</evidence>
<feature type="transmembrane region" description="Helical" evidence="6">
    <location>
        <begin position="311"/>
        <end position="338"/>
    </location>
</feature>
<dbReference type="InterPro" id="IPR028250">
    <property type="entry name" value="DsbDN"/>
</dbReference>
<feature type="transmembrane region" description="Helical" evidence="6">
    <location>
        <begin position="350"/>
        <end position="373"/>
    </location>
</feature>
<dbReference type="GO" id="GO:0045454">
    <property type="term" value="P:cell redox homeostasis"/>
    <property type="evidence" value="ECO:0007669"/>
    <property type="project" value="TreeGrafter"/>
</dbReference>
<dbReference type="Pfam" id="PF13899">
    <property type="entry name" value="Thioredoxin_7"/>
    <property type="match status" value="1"/>
</dbReference>
<evidence type="ECO:0000256" key="7">
    <source>
        <dbReference type="SAM" id="SignalP"/>
    </source>
</evidence>
<evidence type="ECO:0000256" key="2">
    <source>
        <dbReference type="ARBA" id="ARBA00022692"/>
    </source>
</evidence>
<dbReference type="InterPro" id="IPR003834">
    <property type="entry name" value="Cyt_c_assmbl_TM_dom"/>
</dbReference>
<keyword evidence="11" id="KW-1185">Reference proteome</keyword>
<dbReference type="Gene3D" id="3.40.30.10">
    <property type="entry name" value="Glutaredoxin"/>
    <property type="match status" value="1"/>
</dbReference>
<dbReference type="InterPro" id="IPR035671">
    <property type="entry name" value="DsbD_gamma"/>
</dbReference>
<evidence type="ECO:0000256" key="5">
    <source>
        <dbReference type="ARBA" id="ARBA00023136"/>
    </source>
</evidence>
<protein>
    <submittedName>
        <fullName evidence="10">DUF255 domain-containing protein</fullName>
    </submittedName>
</protein>
<dbReference type="EMBL" id="RFLY01000009">
    <property type="protein sequence ID" value="RMH92883.1"/>
    <property type="molecule type" value="Genomic_DNA"/>
</dbReference>
<dbReference type="PANTHER" id="PTHR32234:SF3">
    <property type="entry name" value="SUPPRESSION OF COPPER SENSITIVITY PROTEIN"/>
    <property type="match status" value="1"/>
</dbReference>
<feature type="transmembrane region" description="Helical" evidence="6">
    <location>
        <begin position="435"/>
        <end position="457"/>
    </location>
</feature>
<dbReference type="CDD" id="cd02953">
    <property type="entry name" value="DsbDgamma"/>
    <property type="match status" value="1"/>
</dbReference>
<dbReference type="PANTHER" id="PTHR32234">
    <property type="entry name" value="THIOL:DISULFIDE INTERCHANGE PROTEIN DSBD"/>
    <property type="match status" value="1"/>
</dbReference>
<reference evidence="10 11" key="1">
    <citation type="submission" date="2018-10" db="EMBL/GenBank/DDBJ databases">
        <title>Proposal of Lysobacter pythonis sp. nov. isolated from royal pythons (Python regius).</title>
        <authorList>
            <person name="Hans-Juergen B."/>
            <person name="Huptas C."/>
            <person name="Sandra B."/>
            <person name="Igor L."/>
            <person name="Joachim S."/>
            <person name="Siegfried S."/>
            <person name="Mareike W."/>
            <person name="Peter K."/>
        </authorList>
    </citation>
    <scope>NUCLEOTIDE SEQUENCE [LARGE SCALE GENOMIC DNA]</scope>
    <source>
        <strain evidence="10 11">4284/11</strain>
    </source>
</reference>
<evidence type="ECO:0000313" key="10">
    <source>
        <dbReference type="EMBL" id="RMH92883.1"/>
    </source>
</evidence>
<keyword evidence="5 6" id="KW-0472">Membrane</keyword>
<feature type="domain" description="Thiol:disulfide interchange protein DsbD N-terminal" evidence="9">
    <location>
        <begin position="46"/>
        <end position="158"/>
    </location>
</feature>
<evidence type="ECO:0000256" key="1">
    <source>
        <dbReference type="ARBA" id="ARBA00004141"/>
    </source>
</evidence>
<keyword evidence="4 6" id="KW-1133">Transmembrane helix</keyword>
<keyword evidence="3" id="KW-0201">Cytochrome c-type biogenesis</keyword>
<dbReference type="GO" id="GO:0017004">
    <property type="term" value="P:cytochrome complex assembly"/>
    <property type="evidence" value="ECO:0007669"/>
    <property type="project" value="UniProtKB-KW"/>
</dbReference>
<keyword evidence="2 6" id="KW-0812">Transmembrane</keyword>
<dbReference type="RefSeq" id="WP_122101616.1">
    <property type="nucleotide sequence ID" value="NZ_RFLY01000009.1"/>
</dbReference>
<feature type="signal peptide" evidence="7">
    <location>
        <begin position="1"/>
        <end position="34"/>
    </location>
</feature>
<name>A0A3M2HYG9_9GAMM</name>
<feature type="transmembrane region" description="Helical" evidence="6">
    <location>
        <begin position="509"/>
        <end position="527"/>
    </location>
</feature>
<keyword evidence="7" id="KW-0732">Signal</keyword>
<organism evidence="10 11">
    <name type="scientific">Solilutibacter pythonis</name>
    <dbReference type="NCBI Taxonomy" id="2483112"/>
    <lineage>
        <taxon>Bacteria</taxon>
        <taxon>Pseudomonadati</taxon>
        <taxon>Pseudomonadota</taxon>
        <taxon>Gammaproteobacteria</taxon>
        <taxon>Lysobacterales</taxon>
        <taxon>Lysobacteraceae</taxon>
        <taxon>Solilutibacter</taxon>
    </lineage>
</organism>
<feature type="chain" id="PRO_5018110719" evidence="7">
    <location>
        <begin position="35"/>
        <end position="705"/>
    </location>
</feature>
<proteinExistence type="predicted"/>
<evidence type="ECO:0000259" key="9">
    <source>
        <dbReference type="Pfam" id="PF11412"/>
    </source>
</evidence>
<dbReference type="SUPFAM" id="SSF52833">
    <property type="entry name" value="Thioredoxin-like"/>
    <property type="match status" value="1"/>
</dbReference>
<evidence type="ECO:0000256" key="4">
    <source>
        <dbReference type="ARBA" id="ARBA00022989"/>
    </source>
</evidence>
<dbReference type="Pfam" id="PF02683">
    <property type="entry name" value="DsbD_TM"/>
    <property type="match status" value="1"/>
</dbReference>
<feature type="transmembrane region" description="Helical" evidence="6">
    <location>
        <begin position="469"/>
        <end position="497"/>
    </location>
</feature>
<dbReference type="OrthoDB" id="9811036at2"/>